<organism evidence="1 2">
    <name type="scientific">Advenella kashmirensis W13003</name>
    <dbReference type="NCBI Taxonomy" id="1424334"/>
    <lineage>
        <taxon>Bacteria</taxon>
        <taxon>Pseudomonadati</taxon>
        <taxon>Pseudomonadota</taxon>
        <taxon>Betaproteobacteria</taxon>
        <taxon>Burkholderiales</taxon>
        <taxon>Alcaligenaceae</taxon>
    </lineage>
</organism>
<evidence type="ECO:0000313" key="1">
    <source>
        <dbReference type="EMBL" id="ETF04690.1"/>
    </source>
</evidence>
<dbReference type="AlphaFoldDB" id="V8QZE6"/>
<name>V8QZE6_9BURK</name>
<dbReference type="Proteomes" id="UP000018733">
    <property type="component" value="Unassembled WGS sequence"/>
</dbReference>
<comment type="caution">
    <text evidence="1">The sequence shown here is derived from an EMBL/GenBank/DDBJ whole genome shotgun (WGS) entry which is preliminary data.</text>
</comment>
<proteinExistence type="predicted"/>
<dbReference type="HOGENOM" id="CLU_1615515_0_0_4"/>
<accession>V8QZE6</accession>
<dbReference type="EMBL" id="AYXT01000001">
    <property type="protein sequence ID" value="ETF04690.1"/>
    <property type="molecule type" value="Genomic_DNA"/>
</dbReference>
<protein>
    <submittedName>
        <fullName evidence="1">Uncharacterized protein</fullName>
    </submittedName>
</protein>
<dbReference type="PATRIC" id="fig|1424334.3.peg.498"/>
<sequence length="164" mass="18406">MAIFKQNATDKYLQDATFTYESTLDKTVKLPSTHTHQGDLSWTTDSQITCKAPEILEKYTNVVKIDGLDFYLYGSKSSRSPLNLALYGYSMNVSAAYLNFSSSTFNRGRHFLLPSNTRVHFGLAQVQIVKMKSDKRSVGMTKGAVSKKIQALYVTKVKGQRTQT</sequence>
<keyword evidence="2" id="KW-1185">Reference proteome</keyword>
<dbReference type="STRING" id="1424334.W822_02495"/>
<gene>
    <name evidence="1" type="ORF">W822_02495</name>
</gene>
<reference evidence="1 2" key="1">
    <citation type="journal article" date="2014" name="Genome Announc.">
        <title>Draft Genome Sequence of Advenella kashmirensis Strain W13003, a Polycyclic Aromatic Hydrocarbon-Degrading Bacterium.</title>
        <authorList>
            <person name="Wang X."/>
            <person name="Jin D."/>
            <person name="Zhou L."/>
            <person name="Wu L."/>
            <person name="An W."/>
            <person name="Zhao L."/>
        </authorList>
    </citation>
    <scope>NUCLEOTIDE SEQUENCE [LARGE SCALE GENOMIC DNA]</scope>
    <source>
        <strain evidence="1 2">W13003</strain>
    </source>
</reference>
<evidence type="ECO:0000313" key="2">
    <source>
        <dbReference type="Proteomes" id="UP000018733"/>
    </source>
</evidence>
<dbReference type="OrthoDB" id="8685435at2"/>
<dbReference type="RefSeq" id="WP_024003567.1">
    <property type="nucleotide sequence ID" value="NZ_KI650979.1"/>
</dbReference>